<feature type="transmembrane region" description="Helical" evidence="1">
    <location>
        <begin position="90"/>
        <end position="113"/>
    </location>
</feature>
<keyword evidence="3" id="KW-1185">Reference proteome</keyword>
<protein>
    <recommendedName>
        <fullName evidence="4">DUF1275 domain-containing protein</fullName>
    </recommendedName>
</protein>
<gene>
    <name evidence="2" type="ORF">GCM10022226_82530</name>
</gene>
<evidence type="ECO:0000313" key="2">
    <source>
        <dbReference type="EMBL" id="GAA3846453.1"/>
    </source>
</evidence>
<accession>A0ABP7JJH5</accession>
<evidence type="ECO:0000256" key="1">
    <source>
        <dbReference type="SAM" id="Phobius"/>
    </source>
</evidence>
<keyword evidence="1" id="KW-0472">Membrane</keyword>
<keyword evidence="1" id="KW-0812">Transmembrane</keyword>
<proteinExistence type="predicted"/>
<feature type="transmembrane region" description="Helical" evidence="1">
    <location>
        <begin position="119"/>
        <end position="137"/>
    </location>
</feature>
<dbReference type="PANTHER" id="PTHR37488:SF2">
    <property type="entry name" value="DUF1275 DOMAIN-CONTAINING PROTEIN"/>
    <property type="match status" value="1"/>
</dbReference>
<dbReference type="Proteomes" id="UP001500888">
    <property type="component" value="Unassembled WGS sequence"/>
</dbReference>
<organism evidence="2 3">
    <name type="scientific">Sphaerisporangium flaviroseum</name>
    <dbReference type="NCBI Taxonomy" id="509199"/>
    <lineage>
        <taxon>Bacteria</taxon>
        <taxon>Bacillati</taxon>
        <taxon>Actinomycetota</taxon>
        <taxon>Actinomycetes</taxon>
        <taxon>Streptosporangiales</taxon>
        <taxon>Streptosporangiaceae</taxon>
        <taxon>Sphaerisporangium</taxon>
    </lineage>
</organism>
<feature type="transmembrane region" description="Helical" evidence="1">
    <location>
        <begin position="200"/>
        <end position="219"/>
    </location>
</feature>
<name>A0ABP7JJH5_9ACTN</name>
<evidence type="ECO:0008006" key="4">
    <source>
        <dbReference type="Google" id="ProtNLM"/>
    </source>
</evidence>
<reference evidence="3" key="1">
    <citation type="journal article" date="2019" name="Int. J. Syst. Evol. Microbiol.">
        <title>The Global Catalogue of Microorganisms (GCM) 10K type strain sequencing project: providing services to taxonomists for standard genome sequencing and annotation.</title>
        <authorList>
            <consortium name="The Broad Institute Genomics Platform"/>
            <consortium name="The Broad Institute Genome Sequencing Center for Infectious Disease"/>
            <person name="Wu L."/>
            <person name="Ma J."/>
        </authorList>
    </citation>
    <scope>NUCLEOTIDE SEQUENCE [LARGE SCALE GENOMIC DNA]</scope>
    <source>
        <strain evidence="3">JCM 16908</strain>
    </source>
</reference>
<dbReference type="Pfam" id="PF06912">
    <property type="entry name" value="DUF1275"/>
    <property type="match status" value="1"/>
</dbReference>
<feature type="transmembrane region" description="Helical" evidence="1">
    <location>
        <begin position="12"/>
        <end position="34"/>
    </location>
</feature>
<feature type="transmembrane region" description="Helical" evidence="1">
    <location>
        <begin position="177"/>
        <end position="194"/>
    </location>
</feature>
<evidence type="ECO:0000313" key="3">
    <source>
        <dbReference type="Proteomes" id="UP001500888"/>
    </source>
</evidence>
<dbReference type="InterPro" id="IPR010699">
    <property type="entry name" value="DUF1275"/>
</dbReference>
<feature type="transmembrane region" description="Helical" evidence="1">
    <location>
        <begin position="46"/>
        <end position="78"/>
    </location>
</feature>
<dbReference type="PANTHER" id="PTHR37488">
    <property type="entry name" value="DUF1275 DOMAIN-CONTAINING PROTEIN"/>
    <property type="match status" value="1"/>
</dbReference>
<keyword evidence="1" id="KW-1133">Transmembrane helix</keyword>
<dbReference type="EMBL" id="BAAAZR010000063">
    <property type="protein sequence ID" value="GAA3846453.1"/>
    <property type="molecule type" value="Genomic_DNA"/>
</dbReference>
<sequence>MTLTRRAGPDPLPMALLVLTVLSGSVDAVSYLGLGHVFTANMTGNVVILGFAAVGTPGFSATASLISLLAFLAGAVVAGRLDVHLRSRRLRILTTLAVQATVLTLAAAAAAVLGPPTLSGRYAVIALVAVAMGLQNGTVRLLAVPDMTTTVLTRTLTGLASESSLAGGTNAGAVRRIASVLCLLTGAGLGALALRGAGVAGVLLGLALAVTLTAAGYAAHPGSRRP</sequence>
<comment type="caution">
    <text evidence="2">The sequence shown here is derived from an EMBL/GenBank/DDBJ whole genome shotgun (WGS) entry which is preliminary data.</text>
</comment>